<organism evidence="2 3">
    <name type="scientific">Trifolium subterraneum</name>
    <name type="common">Subterranean clover</name>
    <dbReference type="NCBI Taxonomy" id="3900"/>
    <lineage>
        <taxon>Eukaryota</taxon>
        <taxon>Viridiplantae</taxon>
        <taxon>Streptophyta</taxon>
        <taxon>Embryophyta</taxon>
        <taxon>Tracheophyta</taxon>
        <taxon>Spermatophyta</taxon>
        <taxon>Magnoliopsida</taxon>
        <taxon>eudicotyledons</taxon>
        <taxon>Gunneridae</taxon>
        <taxon>Pentapetalae</taxon>
        <taxon>rosids</taxon>
        <taxon>fabids</taxon>
        <taxon>Fabales</taxon>
        <taxon>Fabaceae</taxon>
        <taxon>Papilionoideae</taxon>
        <taxon>50 kb inversion clade</taxon>
        <taxon>NPAAA clade</taxon>
        <taxon>Hologalegina</taxon>
        <taxon>IRL clade</taxon>
        <taxon>Trifolieae</taxon>
        <taxon>Trifolium</taxon>
    </lineage>
</organism>
<dbReference type="AlphaFoldDB" id="A0A2Z6LPH6"/>
<name>A0A2Z6LPH6_TRISU</name>
<evidence type="ECO:0000256" key="1">
    <source>
        <dbReference type="SAM" id="Phobius"/>
    </source>
</evidence>
<reference evidence="3" key="1">
    <citation type="journal article" date="2017" name="Front. Plant Sci.">
        <title>Climate Clever Clovers: New Paradigm to Reduce the Environmental Footprint of Ruminants by Breeding Low Methanogenic Forages Utilizing Haplotype Variation.</title>
        <authorList>
            <person name="Kaur P."/>
            <person name="Appels R."/>
            <person name="Bayer P.E."/>
            <person name="Keeble-Gagnere G."/>
            <person name="Wang J."/>
            <person name="Hirakawa H."/>
            <person name="Shirasawa K."/>
            <person name="Vercoe P."/>
            <person name="Stefanova K."/>
            <person name="Durmic Z."/>
            <person name="Nichols P."/>
            <person name="Revell C."/>
            <person name="Isobe S.N."/>
            <person name="Edwards D."/>
            <person name="Erskine W."/>
        </authorList>
    </citation>
    <scope>NUCLEOTIDE SEQUENCE [LARGE SCALE GENOMIC DNA]</scope>
    <source>
        <strain evidence="3">cv. Daliak</strain>
    </source>
</reference>
<keyword evidence="3" id="KW-1185">Reference proteome</keyword>
<feature type="transmembrane region" description="Helical" evidence="1">
    <location>
        <begin position="65"/>
        <end position="86"/>
    </location>
</feature>
<dbReference type="Proteomes" id="UP000242715">
    <property type="component" value="Unassembled WGS sequence"/>
</dbReference>
<protein>
    <submittedName>
        <fullName evidence="2">Uncharacterized protein</fullName>
    </submittedName>
</protein>
<gene>
    <name evidence="2" type="ORF">TSUD_12200</name>
</gene>
<dbReference type="EMBL" id="DF973212">
    <property type="protein sequence ID" value="GAU20402.1"/>
    <property type="molecule type" value="Genomic_DNA"/>
</dbReference>
<accession>A0A2Z6LPH6</accession>
<sequence length="87" mass="10046">MTYGEPGFTTGVLFPLIFIRNRVFVLRSRRISHGCSRGRVSRRSGGIKKIRWCVSQRSRRNKIGWFVKLVSRRWIGAVVVIMLGVIL</sequence>
<keyword evidence="1" id="KW-0812">Transmembrane</keyword>
<proteinExistence type="predicted"/>
<evidence type="ECO:0000313" key="3">
    <source>
        <dbReference type="Proteomes" id="UP000242715"/>
    </source>
</evidence>
<keyword evidence="1" id="KW-1133">Transmembrane helix</keyword>
<evidence type="ECO:0000313" key="2">
    <source>
        <dbReference type="EMBL" id="GAU20402.1"/>
    </source>
</evidence>
<keyword evidence="1" id="KW-0472">Membrane</keyword>